<accession>A0A7J4XM92</accession>
<gene>
    <name evidence="1" type="ORF">F3F73_06020</name>
</gene>
<reference evidence="1 2" key="1">
    <citation type="journal article" date="2019" name="Nat. Med.">
        <title>A library of human gut bacterial isolates paired with longitudinal multiomics data enables mechanistic microbiome research.</title>
        <authorList>
            <person name="Poyet M."/>
            <person name="Groussin M."/>
            <person name="Gibbons S.M."/>
            <person name="Avila-Pacheco J."/>
            <person name="Jiang X."/>
            <person name="Kearney S.M."/>
            <person name="Perrotta A.R."/>
            <person name="Berdy B."/>
            <person name="Zhao S."/>
            <person name="Lieberman T.D."/>
            <person name="Swanson P.K."/>
            <person name="Smith M."/>
            <person name="Roesemann S."/>
            <person name="Alexander J.E."/>
            <person name="Rich S.A."/>
            <person name="Livny J."/>
            <person name="Vlamakis H."/>
            <person name="Clish C."/>
            <person name="Bullock K."/>
            <person name="Deik A."/>
            <person name="Scott J."/>
            <person name="Pierce K.A."/>
            <person name="Xavier R.J."/>
            <person name="Alm E.J."/>
        </authorList>
    </citation>
    <scope>NUCLEOTIDE SEQUENCE [LARGE SCALE GENOMIC DNA]</scope>
    <source>
        <strain evidence="1 2">BIOML-A10</strain>
    </source>
</reference>
<proteinExistence type="predicted"/>
<evidence type="ECO:0000313" key="2">
    <source>
        <dbReference type="Proteomes" id="UP000422221"/>
    </source>
</evidence>
<sequence>MNPTIADMEGSKPMDERQLLENEIKELLLKAVTELEHNTYIASILIKKALRKLEKINAEKHEEWVKWAMEPETLLGKVF</sequence>
<comment type="caution">
    <text evidence="1">The sequence shown here is derived from an EMBL/GenBank/DDBJ whole genome shotgun (WGS) entry which is preliminary data.</text>
</comment>
<organism evidence="1 2">
    <name type="scientific">Bacteroides salyersiae</name>
    <dbReference type="NCBI Taxonomy" id="291644"/>
    <lineage>
        <taxon>Bacteria</taxon>
        <taxon>Pseudomonadati</taxon>
        <taxon>Bacteroidota</taxon>
        <taxon>Bacteroidia</taxon>
        <taxon>Bacteroidales</taxon>
        <taxon>Bacteroidaceae</taxon>
        <taxon>Bacteroides</taxon>
    </lineage>
</organism>
<dbReference type="Proteomes" id="UP000422221">
    <property type="component" value="Unassembled WGS sequence"/>
</dbReference>
<name>A0A7J4XM92_9BACE</name>
<dbReference type="AlphaFoldDB" id="A0A7J4XM92"/>
<dbReference type="EMBL" id="VWMK01000004">
    <property type="protein sequence ID" value="KAA3767947.1"/>
    <property type="molecule type" value="Genomic_DNA"/>
</dbReference>
<evidence type="ECO:0000313" key="1">
    <source>
        <dbReference type="EMBL" id="KAA3767947.1"/>
    </source>
</evidence>
<protein>
    <submittedName>
        <fullName evidence="1">Uncharacterized protein</fullName>
    </submittedName>
</protein>
<dbReference type="RefSeq" id="WP_130058394.1">
    <property type="nucleotide sequence ID" value="NZ_RCXT01000003.1"/>
</dbReference>